<dbReference type="OrthoDB" id="416096at2759"/>
<name>A0A1X6PGA1_PORUM</name>
<evidence type="ECO:0000259" key="1">
    <source>
        <dbReference type="Pfam" id="PF13225"/>
    </source>
</evidence>
<organism evidence="2 3">
    <name type="scientific">Porphyra umbilicalis</name>
    <name type="common">Purple laver</name>
    <name type="synonym">Red alga</name>
    <dbReference type="NCBI Taxonomy" id="2786"/>
    <lineage>
        <taxon>Eukaryota</taxon>
        <taxon>Rhodophyta</taxon>
        <taxon>Bangiophyceae</taxon>
        <taxon>Bangiales</taxon>
        <taxon>Bangiaceae</taxon>
        <taxon>Porphyra</taxon>
    </lineage>
</organism>
<sequence>MRPHVGWKSPEAGYPGLVAECRMALLRLSPAAQSRMVRSVLGATFAKPWGTWFYATFCGDPTLSAGFTPVAFEWLVGPARVVSPAEAAGDPPVGGGGAATTAAPGTVVKIDRCRLLAEGGCKGMCVNLCQQPTQQWFEGLGMDVTLTPDWETGGCEMAWGVKAPATQEDEAVGAPCFGGCGVAMHCGRARAGPKEEGCTLAR</sequence>
<dbReference type="PANTHER" id="PTHR33591">
    <property type="entry name" value="BETA-CAROTENE ISOMERASE D27"/>
    <property type="match status" value="1"/>
</dbReference>
<reference evidence="2 3" key="1">
    <citation type="submission" date="2017-03" db="EMBL/GenBank/DDBJ databases">
        <title>WGS assembly of Porphyra umbilicalis.</title>
        <authorList>
            <person name="Brawley S.H."/>
            <person name="Blouin N.A."/>
            <person name="Ficko-Blean E."/>
            <person name="Wheeler G.L."/>
            <person name="Lohr M."/>
            <person name="Goodson H.V."/>
            <person name="Jenkins J.W."/>
            <person name="Blaby-Haas C.E."/>
            <person name="Helliwell K.E."/>
            <person name="Chan C."/>
            <person name="Marriage T."/>
            <person name="Bhattacharya D."/>
            <person name="Klein A.S."/>
            <person name="Badis Y."/>
            <person name="Brodie J."/>
            <person name="Cao Y."/>
            <person name="Collen J."/>
            <person name="Dittami S.M."/>
            <person name="Gachon C.M."/>
            <person name="Green B.R."/>
            <person name="Karpowicz S."/>
            <person name="Kim J.W."/>
            <person name="Kudahl U."/>
            <person name="Lin S."/>
            <person name="Michel G."/>
            <person name="Mittag M."/>
            <person name="Olson B.J."/>
            <person name="Pangilinan J."/>
            <person name="Peng Y."/>
            <person name="Qiu H."/>
            <person name="Shu S."/>
            <person name="Singer J.T."/>
            <person name="Smith A.G."/>
            <person name="Sprecher B.N."/>
            <person name="Wagner V."/>
            <person name="Wang W."/>
            <person name="Wang Z.-Y."/>
            <person name="Yan J."/>
            <person name="Yarish C."/>
            <person name="Zoeuner-Riek S."/>
            <person name="Zhuang Y."/>
            <person name="Zou Y."/>
            <person name="Lindquist E.A."/>
            <person name="Grimwood J."/>
            <person name="Barry K."/>
            <person name="Rokhsar D.S."/>
            <person name="Schmutz J."/>
            <person name="Stiller J.W."/>
            <person name="Grossman A.R."/>
            <person name="Prochnik S.E."/>
        </authorList>
    </citation>
    <scope>NUCLEOTIDE SEQUENCE [LARGE SCALE GENOMIC DNA]</scope>
    <source>
        <strain evidence="2">4086291</strain>
    </source>
</reference>
<proteinExistence type="predicted"/>
<feature type="domain" description="Beta-carotene isomerase D27-like C-terminal" evidence="1">
    <location>
        <begin position="74"/>
        <end position="167"/>
    </location>
</feature>
<dbReference type="InterPro" id="IPR038938">
    <property type="entry name" value="D27-like"/>
</dbReference>
<accession>A0A1X6PGA1</accession>
<dbReference type="Pfam" id="PF13225">
    <property type="entry name" value="D27-like_C"/>
    <property type="match status" value="1"/>
</dbReference>
<evidence type="ECO:0000313" key="2">
    <source>
        <dbReference type="EMBL" id="OSX79892.1"/>
    </source>
</evidence>
<dbReference type="AlphaFoldDB" id="A0A1X6PGA1"/>
<keyword evidence="3" id="KW-1185">Reference proteome</keyword>
<gene>
    <name evidence="2" type="ORF">BU14_0070s0067</name>
</gene>
<evidence type="ECO:0000313" key="3">
    <source>
        <dbReference type="Proteomes" id="UP000218209"/>
    </source>
</evidence>
<dbReference type="InterPro" id="IPR025114">
    <property type="entry name" value="D27-like_C"/>
</dbReference>
<dbReference type="EMBL" id="KV918785">
    <property type="protein sequence ID" value="OSX79892.1"/>
    <property type="molecule type" value="Genomic_DNA"/>
</dbReference>
<protein>
    <recommendedName>
        <fullName evidence="1">Beta-carotene isomerase D27-like C-terminal domain-containing protein</fullName>
    </recommendedName>
</protein>
<dbReference type="Proteomes" id="UP000218209">
    <property type="component" value="Unassembled WGS sequence"/>
</dbReference>
<dbReference type="PANTHER" id="PTHR33591:SF2">
    <property type="entry name" value="BETA-CAROTENE ISOMERASE D27"/>
    <property type="match status" value="1"/>
</dbReference>
<dbReference type="GO" id="GO:0005506">
    <property type="term" value="F:iron ion binding"/>
    <property type="evidence" value="ECO:0007669"/>
    <property type="project" value="InterPro"/>
</dbReference>